<dbReference type="Proteomes" id="UP000426328">
    <property type="component" value="Chromosome"/>
</dbReference>
<name>A0A650CTG1_ACIAM</name>
<dbReference type="PROSITE" id="PS00028">
    <property type="entry name" value="ZINC_FINGER_C2H2_1"/>
    <property type="match status" value="1"/>
</dbReference>
<dbReference type="InterPro" id="IPR036236">
    <property type="entry name" value="Znf_C2H2_sf"/>
</dbReference>
<dbReference type="SUPFAM" id="SSF57667">
    <property type="entry name" value="beta-beta-alpha zinc fingers"/>
    <property type="match status" value="1"/>
</dbReference>
<evidence type="ECO:0000313" key="4">
    <source>
        <dbReference type="Proteomes" id="UP000426328"/>
    </source>
</evidence>
<accession>A0A650CTG1</accession>
<dbReference type="KEGG" id="aamb:D1866_02830"/>
<dbReference type="SMART" id="SM00355">
    <property type="entry name" value="ZnF_C2H2"/>
    <property type="match status" value="1"/>
</dbReference>
<dbReference type="Gene3D" id="3.30.160.60">
    <property type="entry name" value="Classic Zinc Finger"/>
    <property type="match status" value="1"/>
</dbReference>
<sequence>MKYICKICGKEYNTKNALRSHLRRKHGWSFEKIDSRLISERVIRK</sequence>
<reference evidence="2 5" key="1">
    <citation type="submission" date="2019-10" db="EMBL/GenBank/DDBJ databases">
        <title>Comparative genomics of sulfur disproportionating microorganisms.</title>
        <authorList>
            <person name="Ward L.M."/>
            <person name="Bertran E."/>
            <person name="Johnston D."/>
        </authorList>
    </citation>
    <scope>NUCLEOTIDE SEQUENCE [LARGE SCALE GENOMIC DNA]</scope>
    <source>
        <strain evidence="2 5">DSM 3772</strain>
    </source>
</reference>
<dbReference type="EMBL" id="WHYS01000004">
    <property type="protein sequence ID" value="MQL56436.1"/>
    <property type="molecule type" value="Genomic_DNA"/>
</dbReference>
<evidence type="ECO:0000313" key="5">
    <source>
        <dbReference type="Proteomes" id="UP000474054"/>
    </source>
</evidence>
<dbReference type="RefSeq" id="WP_152943257.1">
    <property type="nucleotide sequence ID" value="NZ_CP045482.1"/>
</dbReference>
<dbReference type="AlphaFoldDB" id="A0A650CTG1"/>
<gene>
    <name evidence="3" type="ORF">D1866_02830</name>
    <name evidence="2" type="ORF">GFB69_12170</name>
</gene>
<dbReference type="GeneID" id="99613944"/>
<dbReference type="Pfam" id="PF13894">
    <property type="entry name" value="zf-C2H2_4"/>
    <property type="match status" value="1"/>
</dbReference>
<dbReference type="EMBL" id="CP045482">
    <property type="protein sequence ID" value="QGR21073.1"/>
    <property type="molecule type" value="Genomic_DNA"/>
</dbReference>
<evidence type="ECO:0000313" key="2">
    <source>
        <dbReference type="EMBL" id="MQL56436.1"/>
    </source>
</evidence>
<feature type="domain" description="C2H2-type" evidence="1">
    <location>
        <begin position="3"/>
        <end position="26"/>
    </location>
</feature>
<evidence type="ECO:0000259" key="1">
    <source>
        <dbReference type="PROSITE" id="PS50157"/>
    </source>
</evidence>
<protein>
    <recommendedName>
        <fullName evidence="1">C2H2-type domain-containing protein</fullName>
    </recommendedName>
</protein>
<evidence type="ECO:0000313" key="3">
    <source>
        <dbReference type="EMBL" id="QGR21073.1"/>
    </source>
</evidence>
<organism evidence="3 4">
    <name type="scientific">Acidianus ambivalens</name>
    <name type="common">Desulfurolobus ambivalens</name>
    <dbReference type="NCBI Taxonomy" id="2283"/>
    <lineage>
        <taxon>Archaea</taxon>
        <taxon>Thermoproteota</taxon>
        <taxon>Thermoprotei</taxon>
        <taxon>Sulfolobales</taxon>
        <taxon>Sulfolobaceae</taxon>
        <taxon>Acidianus</taxon>
    </lineage>
</organism>
<dbReference type="PROSITE" id="PS50157">
    <property type="entry name" value="ZINC_FINGER_C2H2_2"/>
    <property type="match status" value="1"/>
</dbReference>
<dbReference type="Proteomes" id="UP000474054">
    <property type="component" value="Unassembled WGS sequence"/>
</dbReference>
<dbReference type="InterPro" id="IPR013087">
    <property type="entry name" value="Znf_C2H2_type"/>
</dbReference>
<proteinExistence type="predicted"/>
<keyword evidence="4" id="KW-1185">Reference proteome</keyword>
<reference evidence="3 4" key="2">
    <citation type="submission" date="2019-10" db="EMBL/GenBank/DDBJ databases">
        <title>Genome Sequences from Six Type Strain Members of the Archaeal Family Sulfolobaceae: Acidianus ambivalens, Acidianus infernus, Metallosphaera prunae, Stygiolobus azoricus, Sulfolobus metallicus, and Sulfurisphaera ohwakuensis.</title>
        <authorList>
            <person name="Counts J.A."/>
            <person name="Kelly R.M."/>
        </authorList>
    </citation>
    <scope>NUCLEOTIDE SEQUENCE [LARGE SCALE GENOMIC DNA]</scope>
    <source>
        <strain evidence="3 4">LEI 10</strain>
    </source>
</reference>